<feature type="non-terminal residue" evidence="2">
    <location>
        <position position="167"/>
    </location>
</feature>
<protein>
    <submittedName>
        <fullName evidence="2">Uncharacterized protein</fullName>
    </submittedName>
</protein>
<dbReference type="EMBL" id="AUSU01008554">
    <property type="protein sequence ID" value="EPS59210.1"/>
    <property type="molecule type" value="Genomic_DNA"/>
</dbReference>
<sequence>SGGRKRTRDDSSLQDSLIYKMRSTVGDLRPHFIEVVLKTPDFRNCKAADSIREGMKLLIDLYKQAAAADHQPAAVLEKCSSSTGGDDDDVLSNGQKHQHQQEAAMKPDGGEDDVVSAAGGNQGSCCCVGGSAFGWNFITFVGSSEAVYYGRKKEEFRAANPKSEEES</sequence>
<comment type="caution">
    <text evidence="2">The sequence shown here is derived from an EMBL/GenBank/DDBJ whole genome shotgun (WGS) entry which is preliminary data.</text>
</comment>
<keyword evidence="3" id="KW-1185">Reference proteome</keyword>
<dbReference type="Proteomes" id="UP000015453">
    <property type="component" value="Unassembled WGS sequence"/>
</dbReference>
<evidence type="ECO:0000313" key="3">
    <source>
        <dbReference type="Proteomes" id="UP000015453"/>
    </source>
</evidence>
<name>S8BX55_9LAMI</name>
<organism evidence="2 3">
    <name type="scientific">Genlisea aurea</name>
    <dbReference type="NCBI Taxonomy" id="192259"/>
    <lineage>
        <taxon>Eukaryota</taxon>
        <taxon>Viridiplantae</taxon>
        <taxon>Streptophyta</taxon>
        <taxon>Embryophyta</taxon>
        <taxon>Tracheophyta</taxon>
        <taxon>Spermatophyta</taxon>
        <taxon>Magnoliopsida</taxon>
        <taxon>eudicotyledons</taxon>
        <taxon>Gunneridae</taxon>
        <taxon>Pentapetalae</taxon>
        <taxon>asterids</taxon>
        <taxon>lamiids</taxon>
        <taxon>Lamiales</taxon>
        <taxon>Lentibulariaceae</taxon>
        <taxon>Genlisea</taxon>
    </lineage>
</organism>
<proteinExistence type="predicted"/>
<accession>S8BX55</accession>
<feature type="non-terminal residue" evidence="2">
    <location>
        <position position="1"/>
    </location>
</feature>
<dbReference type="PANTHER" id="PTHR35459:SF2">
    <property type="entry name" value="T1N6.14 PROTEIN"/>
    <property type="match status" value="1"/>
</dbReference>
<gene>
    <name evidence="2" type="ORF">M569_15599</name>
</gene>
<evidence type="ECO:0000256" key="1">
    <source>
        <dbReference type="SAM" id="MobiDB-lite"/>
    </source>
</evidence>
<dbReference type="AlphaFoldDB" id="S8BX55"/>
<feature type="region of interest" description="Disordered" evidence="1">
    <location>
        <begin position="78"/>
        <end position="115"/>
    </location>
</feature>
<dbReference type="OrthoDB" id="672903at2759"/>
<reference evidence="2 3" key="1">
    <citation type="journal article" date="2013" name="BMC Genomics">
        <title>The miniature genome of a carnivorous plant Genlisea aurea contains a low number of genes and short non-coding sequences.</title>
        <authorList>
            <person name="Leushkin E.V."/>
            <person name="Sutormin R.A."/>
            <person name="Nabieva E.R."/>
            <person name="Penin A.A."/>
            <person name="Kondrashov A.S."/>
            <person name="Logacheva M.D."/>
        </authorList>
    </citation>
    <scope>NUCLEOTIDE SEQUENCE [LARGE SCALE GENOMIC DNA]</scope>
</reference>
<dbReference type="PANTHER" id="PTHR35459">
    <property type="entry name" value="T1N6.14 PROTEIN"/>
    <property type="match status" value="1"/>
</dbReference>
<evidence type="ECO:0000313" key="2">
    <source>
        <dbReference type="EMBL" id="EPS59210.1"/>
    </source>
</evidence>